<evidence type="ECO:0000313" key="11">
    <source>
        <dbReference type="EMBL" id="EFO81600.1"/>
    </source>
</evidence>
<evidence type="ECO:0000256" key="3">
    <source>
        <dbReference type="ARBA" id="ARBA00022679"/>
    </source>
</evidence>
<dbReference type="NCBIfam" id="TIGR01128">
    <property type="entry name" value="holA"/>
    <property type="match status" value="1"/>
</dbReference>
<dbReference type="Proteomes" id="UP000054010">
    <property type="component" value="Unassembled WGS sequence"/>
</dbReference>
<evidence type="ECO:0000256" key="4">
    <source>
        <dbReference type="ARBA" id="ARBA00022695"/>
    </source>
</evidence>
<evidence type="ECO:0000259" key="9">
    <source>
        <dbReference type="Pfam" id="PF06144"/>
    </source>
</evidence>
<keyword evidence="3" id="KW-0808">Transferase</keyword>
<dbReference type="SUPFAM" id="SSF52540">
    <property type="entry name" value="P-loop containing nucleoside triphosphate hydrolases"/>
    <property type="match status" value="1"/>
</dbReference>
<keyword evidence="12" id="KW-1185">Reference proteome</keyword>
<dbReference type="InterPro" id="IPR027417">
    <property type="entry name" value="P-loop_NTPase"/>
</dbReference>
<evidence type="ECO:0000256" key="1">
    <source>
        <dbReference type="ARBA" id="ARBA00012417"/>
    </source>
</evidence>
<dbReference type="EC" id="2.7.7.7" evidence="1"/>
<dbReference type="InterPro" id="IPR010372">
    <property type="entry name" value="DNA_pol3_delta_N"/>
</dbReference>
<comment type="catalytic activity">
    <reaction evidence="8">
        <text>DNA(n) + a 2'-deoxyribonucleoside 5'-triphosphate = DNA(n+1) + diphosphate</text>
        <dbReference type="Rhea" id="RHEA:22508"/>
        <dbReference type="Rhea" id="RHEA-COMP:17339"/>
        <dbReference type="Rhea" id="RHEA-COMP:17340"/>
        <dbReference type="ChEBI" id="CHEBI:33019"/>
        <dbReference type="ChEBI" id="CHEBI:61560"/>
        <dbReference type="ChEBI" id="CHEBI:173112"/>
        <dbReference type="EC" id="2.7.7.7"/>
    </reaction>
</comment>
<dbReference type="Pfam" id="PF21694">
    <property type="entry name" value="DNA_pol3_delta_C"/>
    <property type="match status" value="1"/>
</dbReference>
<dbReference type="STRING" id="765420.OSCT_0530"/>
<evidence type="ECO:0000313" key="12">
    <source>
        <dbReference type="Proteomes" id="UP000054010"/>
    </source>
</evidence>
<evidence type="ECO:0000256" key="8">
    <source>
        <dbReference type="ARBA" id="ARBA00049244"/>
    </source>
</evidence>
<keyword evidence="5" id="KW-0235">DNA replication</keyword>
<dbReference type="AlphaFoldDB" id="E1IB29"/>
<dbReference type="Gene3D" id="3.40.50.300">
    <property type="entry name" value="P-loop containing nucleotide triphosphate hydrolases"/>
    <property type="match status" value="1"/>
</dbReference>
<dbReference type="PANTHER" id="PTHR34388">
    <property type="entry name" value="DNA POLYMERASE III SUBUNIT DELTA"/>
    <property type="match status" value="1"/>
</dbReference>
<accession>E1IB29</accession>
<feature type="domain" description="DNA polymerase III delta N-terminal" evidence="9">
    <location>
        <begin position="3"/>
        <end position="120"/>
    </location>
</feature>
<dbReference type="EMBL" id="ADVR01000009">
    <property type="protein sequence ID" value="EFO81600.1"/>
    <property type="molecule type" value="Genomic_DNA"/>
</dbReference>
<dbReference type="Pfam" id="PF06144">
    <property type="entry name" value="DNA_pol3_delta"/>
    <property type="match status" value="1"/>
</dbReference>
<sequence length="315" mass="35163">MLYLLHGPDEYQRSQALLRMRAAIPADVADLNITYLDGRKLKLDALAAACEAFPFLADMRLVIVADALKQTKAGKEREDLRAYLERVPATCDLVFVESDEVDRRSILFTYLKKVGSVLEFTPLQGSELTRWVYEQAQGLGVVIEPAATQRLIEFVGGESRAIINELAKLASYVGRGGKIRVAEVELLVADGQEQNLFSFIDDLSARRLGAALRGARMLLEDGQAPTYILFMLARQIRILLGVRELAARRMRADEIAVELGQRPFVIKKAMEQVRGFDAATLDRLHDRLLELDLATKTGRIQADVALELFVSEACR</sequence>
<organism evidence="11 12">
    <name type="scientific">Oscillochloris trichoides DG-6</name>
    <dbReference type="NCBI Taxonomy" id="765420"/>
    <lineage>
        <taxon>Bacteria</taxon>
        <taxon>Bacillati</taxon>
        <taxon>Chloroflexota</taxon>
        <taxon>Chloroflexia</taxon>
        <taxon>Chloroflexales</taxon>
        <taxon>Chloroflexineae</taxon>
        <taxon>Oscillochloridaceae</taxon>
        <taxon>Oscillochloris</taxon>
    </lineage>
</organism>
<dbReference type="GO" id="GO:0003677">
    <property type="term" value="F:DNA binding"/>
    <property type="evidence" value="ECO:0007669"/>
    <property type="project" value="InterPro"/>
</dbReference>
<feature type="domain" description="DNA polymerase III delta subunit-like C-terminal" evidence="10">
    <location>
        <begin position="193"/>
        <end position="311"/>
    </location>
</feature>
<evidence type="ECO:0000259" key="10">
    <source>
        <dbReference type="Pfam" id="PF21694"/>
    </source>
</evidence>
<keyword evidence="4" id="KW-0548">Nucleotidyltransferase</keyword>
<evidence type="ECO:0000256" key="7">
    <source>
        <dbReference type="ARBA" id="ARBA00034754"/>
    </source>
</evidence>
<evidence type="ECO:0000256" key="2">
    <source>
        <dbReference type="ARBA" id="ARBA00017703"/>
    </source>
</evidence>
<dbReference type="SUPFAM" id="SSF48019">
    <property type="entry name" value="post-AAA+ oligomerization domain-like"/>
    <property type="match status" value="1"/>
</dbReference>
<evidence type="ECO:0000256" key="5">
    <source>
        <dbReference type="ARBA" id="ARBA00022705"/>
    </source>
</evidence>
<name>E1IB29_9CHLR</name>
<dbReference type="Gene3D" id="1.10.8.60">
    <property type="match status" value="1"/>
</dbReference>
<dbReference type="PANTHER" id="PTHR34388:SF1">
    <property type="entry name" value="DNA POLYMERASE III SUBUNIT DELTA"/>
    <property type="match status" value="1"/>
</dbReference>
<keyword evidence="6" id="KW-0239">DNA-directed DNA polymerase</keyword>
<dbReference type="eggNOG" id="COG1466">
    <property type="taxonomic scope" value="Bacteria"/>
</dbReference>
<dbReference type="OrthoDB" id="9775929at2"/>
<dbReference type="Gene3D" id="1.20.272.10">
    <property type="match status" value="1"/>
</dbReference>
<dbReference type="GO" id="GO:0003887">
    <property type="term" value="F:DNA-directed DNA polymerase activity"/>
    <property type="evidence" value="ECO:0007669"/>
    <property type="project" value="UniProtKB-KW"/>
</dbReference>
<dbReference type="InterPro" id="IPR048466">
    <property type="entry name" value="DNA_pol3_delta-like_C"/>
</dbReference>
<dbReference type="GO" id="GO:0006261">
    <property type="term" value="P:DNA-templated DNA replication"/>
    <property type="evidence" value="ECO:0007669"/>
    <property type="project" value="TreeGrafter"/>
</dbReference>
<dbReference type="HOGENOM" id="CLU_044694_2_1_0"/>
<protein>
    <recommendedName>
        <fullName evidence="2">DNA polymerase III subunit delta</fullName>
        <ecNumber evidence="1">2.7.7.7</ecNumber>
    </recommendedName>
</protein>
<comment type="caution">
    <text evidence="11">The sequence shown here is derived from an EMBL/GenBank/DDBJ whole genome shotgun (WGS) entry which is preliminary data.</text>
</comment>
<evidence type="ECO:0000256" key="6">
    <source>
        <dbReference type="ARBA" id="ARBA00022932"/>
    </source>
</evidence>
<gene>
    <name evidence="11" type="ORF">OSCT_0530</name>
</gene>
<dbReference type="InterPro" id="IPR008921">
    <property type="entry name" value="DNA_pol3_clamp-load_cplx_C"/>
</dbReference>
<dbReference type="InterPro" id="IPR005790">
    <property type="entry name" value="DNA_polIII_delta"/>
</dbReference>
<proteinExistence type="inferred from homology"/>
<dbReference type="GO" id="GO:0009360">
    <property type="term" value="C:DNA polymerase III complex"/>
    <property type="evidence" value="ECO:0007669"/>
    <property type="project" value="InterPro"/>
</dbReference>
<comment type="similarity">
    <text evidence="7">Belongs to the DNA polymerase HolA subunit family.</text>
</comment>
<reference evidence="11 12" key="1">
    <citation type="journal article" date="2011" name="J. Bacteriol.">
        <title>Draft genome sequence of the anoxygenic filamentous phototrophic bacterium Oscillochloris trichoides subsp. DG-6.</title>
        <authorList>
            <person name="Kuznetsov B.B."/>
            <person name="Ivanovsky R.N."/>
            <person name="Keppen O.I."/>
            <person name="Sukhacheva M.V."/>
            <person name="Bumazhkin B.K."/>
            <person name="Patutina E.O."/>
            <person name="Beletsky A.V."/>
            <person name="Mardanov A.V."/>
            <person name="Baslerov R.V."/>
            <person name="Panteleeva A.N."/>
            <person name="Kolganova T.V."/>
            <person name="Ravin N.V."/>
            <person name="Skryabin K.G."/>
        </authorList>
    </citation>
    <scope>NUCLEOTIDE SEQUENCE [LARGE SCALE GENOMIC DNA]</scope>
    <source>
        <strain evidence="11 12">DG-6</strain>
    </source>
</reference>